<dbReference type="NCBIfam" id="TIGR03118">
    <property type="entry name" value="PEPCTERM_chp_1"/>
    <property type="match status" value="1"/>
</dbReference>
<protein>
    <recommendedName>
        <fullName evidence="4">TIGR03118 family protein</fullName>
    </recommendedName>
</protein>
<dbReference type="AlphaFoldDB" id="A0A068NQJ4"/>
<feature type="signal peptide" evidence="1">
    <location>
        <begin position="1"/>
        <end position="19"/>
    </location>
</feature>
<dbReference type="EMBL" id="CP007139">
    <property type="protein sequence ID" value="AIE85696.1"/>
    <property type="molecule type" value="Genomic_DNA"/>
</dbReference>
<dbReference type="InterPro" id="IPR017549">
    <property type="entry name" value="APMV_L690"/>
</dbReference>
<dbReference type="Proteomes" id="UP000027982">
    <property type="component" value="Chromosome"/>
</dbReference>
<sequence>MKISYKGFVISLALSAAIAGCGGSGSSSGSPVPPAEVHKFAQTNLISDQPGAAVQDADLLNPWSIASSANGPFWVTDNASGKATIYNTAGAKQGLVVNVSGPRNNPNSPATGEIFNSTPSFVIPGGARSIFIFSTLDGVISAWSGGNQSVVVADRSGNGAGYTGLALGNVGGNNFLYATNFVGGTVDVFDANFGFVRSFTDPGIPRGFTPFGIRNIDGHLFVTYAKLHAGRGNGFVDVFATDGTLLKRLVTGAALDSPWGLAKAPDGFGGFHNALLVGNFGDGRINAFDIDSGATLGVVGDANGRPIVLDGLWALTFGNGIAGGLADNLYFTAGIGGEKHGLFGFLAPAP</sequence>
<name>A0A068NQJ4_FIMGI</name>
<keyword evidence="3" id="KW-1185">Reference proteome</keyword>
<dbReference type="OrthoDB" id="581621at2"/>
<dbReference type="Gene3D" id="2.130.10.10">
    <property type="entry name" value="YVTN repeat-like/Quinoprotein amine dehydrogenase"/>
    <property type="match status" value="1"/>
</dbReference>
<dbReference type="InterPro" id="IPR015943">
    <property type="entry name" value="WD40/YVTN_repeat-like_dom_sf"/>
</dbReference>
<organism evidence="2 3">
    <name type="scientific">Fimbriimonas ginsengisoli Gsoil 348</name>
    <dbReference type="NCBI Taxonomy" id="661478"/>
    <lineage>
        <taxon>Bacteria</taxon>
        <taxon>Bacillati</taxon>
        <taxon>Armatimonadota</taxon>
        <taxon>Fimbriimonadia</taxon>
        <taxon>Fimbriimonadales</taxon>
        <taxon>Fimbriimonadaceae</taxon>
        <taxon>Fimbriimonas</taxon>
    </lineage>
</organism>
<dbReference type="RefSeq" id="WP_025225741.1">
    <property type="nucleotide sequence ID" value="NZ_CP007139.1"/>
</dbReference>
<gene>
    <name evidence="2" type="ORF">OP10G_2328</name>
</gene>
<proteinExistence type="predicted"/>
<dbReference type="PROSITE" id="PS51257">
    <property type="entry name" value="PROKAR_LIPOPROTEIN"/>
    <property type="match status" value="1"/>
</dbReference>
<evidence type="ECO:0000313" key="2">
    <source>
        <dbReference type="EMBL" id="AIE85696.1"/>
    </source>
</evidence>
<feature type="chain" id="PRO_5001654180" description="TIGR03118 family protein" evidence="1">
    <location>
        <begin position="20"/>
        <end position="350"/>
    </location>
</feature>
<dbReference type="HOGENOM" id="CLU_040905_0_0_0"/>
<dbReference type="STRING" id="661478.OP10G_2328"/>
<reference evidence="2 3" key="1">
    <citation type="journal article" date="2014" name="PLoS ONE">
        <title>The first complete genome sequence of the class fimbriimonadia in the phylum armatimonadetes.</title>
        <authorList>
            <person name="Hu Z.Y."/>
            <person name="Wang Y.Z."/>
            <person name="Im W.T."/>
            <person name="Wang S.Y."/>
            <person name="Zhao G.P."/>
            <person name="Zheng H.J."/>
            <person name="Quan Z.X."/>
        </authorList>
    </citation>
    <scope>NUCLEOTIDE SEQUENCE [LARGE SCALE GENOMIC DNA]</scope>
    <source>
        <strain evidence="2">Gsoil 348</strain>
    </source>
</reference>
<evidence type="ECO:0008006" key="4">
    <source>
        <dbReference type="Google" id="ProtNLM"/>
    </source>
</evidence>
<dbReference type="SUPFAM" id="SSF101898">
    <property type="entry name" value="NHL repeat"/>
    <property type="match status" value="1"/>
</dbReference>
<accession>A0A068NQJ4</accession>
<dbReference type="eggNOG" id="COG3391">
    <property type="taxonomic scope" value="Bacteria"/>
</dbReference>
<keyword evidence="1" id="KW-0732">Signal</keyword>
<dbReference type="KEGG" id="fgi:OP10G_2328"/>
<evidence type="ECO:0000313" key="3">
    <source>
        <dbReference type="Proteomes" id="UP000027982"/>
    </source>
</evidence>
<evidence type="ECO:0000256" key="1">
    <source>
        <dbReference type="SAM" id="SignalP"/>
    </source>
</evidence>